<reference evidence="2" key="1">
    <citation type="journal article" date="2022" name="Int. J. Mol. Sci.">
        <title>Draft Genome of Tanacetum Coccineum: Genomic Comparison of Closely Related Tanacetum-Family Plants.</title>
        <authorList>
            <person name="Yamashiro T."/>
            <person name="Shiraishi A."/>
            <person name="Nakayama K."/>
            <person name="Satake H."/>
        </authorList>
    </citation>
    <scope>NUCLEOTIDE SEQUENCE</scope>
</reference>
<feature type="compositionally biased region" description="Basic and acidic residues" evidence="1">
    <location>
        <begin position="440"/>
        <end position="466"/>
    </location>
</feature>
<sequence length="1049" mass="119910">MIVSYDKFALWGISHWGKKRRQFYAFATTRESARDIYSKRRIIAVTKVEIVKWQNYKHLDWITIRRDDDIPLQVPKKATVSKTSRPEENIRVIPHSIHSDDGNPTSANIKQALRQILSSKEATLQVVYDVLKLTPFYKAFQASADVSEIYMQEFWATASIHNRLIRFKMNNKKHIVNLEYFREMLQICPIIRNQKFDEPPFEQEILTFLGKSRSQWRDKKDYRCQCQQATSTLEIIYCGYQQEDFTYQVENKNTKKGNVMYYPCFTKLIVNFFMSKDPSIPRRNKINWHYARDDPMFTTTNVISRHEDTQLYGVILPKELTNEDIRNSESYKEYYAIASREVPLKTKASVHKKKDDSDTTPKKKPPTDPKDKRVKQTGKMTGSGMQKQLATVLETLFKIALTETKQLNIATKRSQIQTLNSQASSSGDGVDILSKVPDEQVHEKTGTDEGAGDKPEVPDVPEHHSESEEESWTFSDGDDDEDDDANKDSDVHDDNDAIESDDDDEQEEDEEEISDQLVRTPSDYQPTDESEKQKDDDRVKDGEEDKEGDETNVNLEGGDVDMTEADTTKDTEDAHVTLTAATPVVQQQSSSVSDLVSKFISPTTDEGIDSILTPHTELTTLVNVPISVATETPATTTTIHPPLFLVTQSSQQTPVTTTNPSTTPPPIPDFASVFGFNQRVTALESDLSKLKQSNPFAEAISSIPGIVNEYLGSKMKEAVDVAIQLKSDKIREEAQAENQEFLNSLDSHMQKIIKDQVKTQTSKIKSKVEKYVTESLGAEVLIRSTNQPQTSYGIASSLSELELKRILMDKMEENKSIDRSDVQKNLYNTLVEAYNTDKDLLSSYVDVIILPITSDDKDTDEEPSTGLNRGTKRWRSSKEVESSKELTRKESRTTSVVPIDYDKHAYWGKLTNLSLDDRYALNVALRMYTQRIVIQERVEDLQLAVESYQKKINLTGPDTTRLDLRKMTPYTGYPDVQGIIYQDKLSRNWLMRTDELHKFSDGTLNHVRTTLNDIATGIQMDYFLKRRWSPQDKRRARVMISAIDRKLRD</sequence>
<organism evidence="2 3">
    <name type="scientific">Tanacetum coccineum</name>
    <dbReference type="NCBI Taxonomy" id="301880"/>
    <lineage>
        <taxon>Eukaryota</taxon>
        <taxon>Viridiplantae</taxon>
        <taxon>Streptophyta</taxon>
        <taxon>Embryophyta</taxon>
        <taxon>Tracheophyta</taxon>
        <taxon>Spermatophyta</taxon>
        <taxon>Magnoliopsida</taxon>
        <taxon>eudicotyledons</taxon>
        <taxon>Gunneridae</taxon>
        <taxon>Pentapetalae</taxon>
        <taxon>asterids</taxon>
        <taxon>campanulids</taxon>
        <taxon>Asterales</taxon>
        <taxon>Asteraceae</taxon>
        <taxon>Asteroideae</taxon>
        <taxon>Anthemideae</taxon>
        <taxon>Anthemidinae</taxon>
        <taxon>Tanacetum</taxon>
    </lineage>
</organism>
<comment type="caution">
    <text evidence="2">The sequence shown here is derived from an EMBL/GenBank/DDBJ whole genome shotgun (WGS) entry which is preliminary data.</text>
</comment>
<proteinExistence type="predicted"/>
<feature type="compositionally biased region" description="Basic and acidic residues" evidence="1">
    <location>
        <begin position="876"/>
        <end position="892"/>
    </location>
</feature>
<feature type="region of interest" description="Disordered" evidence="1">
    <location>
        <begin position="346"/>
        <end position="385"/>
    </location>
</feature>
<dbReference type="Proteomes" id="UP001151760">
    <property type="component" value="Unassembled WGS sequence"/>
</dbReference>
<reference evidence="2" key="2">
    <citation type="submission" date="2022-01" db="EMBL/GenBank/DDBJ databases">
        <authorList>
            <person name="Yamashiro T."/>
            <person name="Shiraishi A."/>
            <person name="Satake H."/>
            <person name="Nakayama K."/>
        </authorList>
    </citation>
    <scope>NUCLEOTIDE SEQUENCE</scope>
</reference>
<protein>
    <submittedName>
        <fullName evidence="2">Uncharacterized protein</fullName>
    </submittedName>
</protein>
<evidence type="ECO:0000313" key="3">
    <source>
        <dbReference type="Proteomes" id="UP001151760"/>
    </source>
</evidence>
<feature type="compositionally biased region" description="Acidic residues" evidence="1">
    <location>
        <begin position="467"/>
        <end position="485"/>
    </location>
</feature>
<feature type="compositionally biased region" description="Basic and acidic residues" evidence="1">
    <location>
        <begin position="529"/>
        <end position="543"/>
    </location>
</feature>
<feature type="compositionally biased region" description="Acidic residues" evidence="1">
    <location>
        <begin position="496"/>
        <end position="514"/>
    </location>
</feature>
<dbReference type="EMBL" id="BQNB010015056">
    <property type="protein sequence ID" value="GJT35510.1"/>
    <property type="molecule type" value="Genomic_DNA"/>
</dbReference>
<feature type="region of interest" description="Disordered" evidence="1">
    <location>
        <begin position="855"/>
        <end position="893"/>
    </location>
</feature>
<feature type="compositionally biased region" description="Polar residues" evidence="1">
    <location>
        <begin position="517"/>
        <end position="527"/>
    </location>
</feature>
<feature type="compositionally biased region" description="Basic and acidic residues" evidence="1">
    <location>
        <begin position="353"/>
        <end position="371"/>
    </location>
</feature>
<accession>A0ABQ5D8B5</accession>
<name>A0ABQ5D8B5_9ASTR</name>
<feature type="region of interest" description="Disordered" evidence="1">
    <location>
        <begin position="440"/>
        <end position="565"/>
    </location>
</feature>
<gene>
    <name evidence="2" type="ORF">Tco_0925929</name>
</gene>
<keyword evidence="3" id="KW-1185">Reference proteome</keyword>
<feature type="compositionally biased region" description="Basic and acidic residues" evidence="1">
    <location>
        <begin position="486"/>
        <end position="495"/>
    </location>
</feature>
<evidence type="ECO:0000313" key="2">
    <source>
        <dbReference type="EMBL" id="GJT35510.1"/>
    </source>
</evidence>
<evidence type="ECO:0000256" key="1">
    <source>
        <dbReference type="SAM" id="MobiDB-lite"/>
    </source>
</evidence>